<evidence type="ECO:0000313" key="4">
    <source>
        <dbReference type="EnsemblPlants" id="LPERR01G12040.1"/>
    </source>
</evidence>
<dbReference type="HOGENOM" id="CLU_029403_0_0_1"/>
<dbReference type="eggNOG" id="ENOG502T9PH">
    <property type="taxonomic scope" value="Eukaryota"/>
</dbReference>
<dbReference type="AlphaFoldDB" id="A0A0D9V078"/>
<feature type="compositionally biased region" description="Acidic residues" evidence="1">
    <location>
        <begin position="393"/>
        <end position="404"/>
    </location>
</feature>
<dbReference type="EnsemblPlants" id="LPERR01G12040.1">
    <property type="protein sequence ID" value="LPERR01G12040.1"/>
    <property type="gene ID" value="LPERR01G12040"/>
</dbReference>
<dbReference type="PANTHER" id="PTHR33120:SF39">
    <property type="entry name" value="OS01G0314000 PROTEIN"/>
    <property type="match status" value="1"/>
</dbReference>
<dbReference type="Pfam" id="PF12274">
    <property type="entry name" value="DUF3615"/>
    <property type="match status" value="1"/>
</dbReference>
<accession>A0A0D9V078</accession>
<protein>
    <submittedName>
        <fullName evidence="4">Uncharacterized protein</fullName>
    </submittedName>
</protein>
<sequence length="412" mass="46019">MRRSIRSRIRISYIEAIRRLPAAGLRTTLAQGVLVGGHCYGPPLKLPVHNILLNSIWYAAAFPLAAEDRIDVPIITANSLSRVVLRSLDGLIASLRHRCPSLSHDAAISRLYYARDDDVISSACTGEAAAFRVAAEAAQHPKPAAMAHFLRSVLPAVARDAESVLDSNMILSSDDILRLSATLAPSPLPDEVPQPPLRERRSKIVRIINDRRNNYKCWYEILLRLADAALREYAQQTGEQYELHTIYGETFLEDFDEPANYVHINFMASPSSCQDLQASHACFFAEVLVPPRVKRHEGQINLCCLVHPLPDDTDSCHGCLIENHIIDHPKGVSFCGKKHYEMDGNGYDWDWPSTADVDYRFFDPDKDVGLVEYLDGAITHAKAVRSLSTRNEDDSDDSSDDDDISSYSMQFV</sequence>
<evidence type="ECO:0000259" key="2">
    <source>
        <dbReference type="Pfam" id="PF12274"/>
    </source>
</evidence>
<reference evidence="5" key="2">
    <citation type="submission" date="2013-12" db="EMBL/GenBank/DDBJ databases">
        <authorList>
            <person name="Yu Y."/>
            <person name="Lee S."/>
            <person name="de Baynast K."/>
            <person name="Wissotski M."/>
            <person name="Liu L."/>
            <person name="Talag J."/>
            <person name="Goicoechea J."/>
            <person name="Angelova A."/>
            <person name="Jetty R."/>
            <person name="Kudrna D."/>
            <person name="Golser W."/>
            <person name="Rivera L."/>
            <person name="Zhang J."/>
            <person name="Wing R."/>
        </authorList>
    </citation>
    <scope>NUCLEOTIDE SEQUENCE</scope>
</reference>
<reference evidence="4 5" key="1">
    <citation type="submission" date="2012-08" db="EMBL/GenBank/DDBJ databases">
        <title>Oryza genome evolution.</title>
        <authorList>
            <person name="Wing R.A."/>
        </authorList>
    </citation>
    <scope>NUCLEOTIDE SEQUENCE</scope>
</reference>
<keyword evidence="5" id="KW-1185">Reference proteome</keyword>
<evidence type="ECO:0000256" key="1">
    <source>
        <dbReference type="SAM" id="MobiDB-lite"/>
    </source>
</evidence>
<dbReference type="InterPro" id="IPR046527">
    <property type="entry name" value="PIR2-like_helical"/>
</dbReference>
<dbReference type="InterPro" id="IPR022059">
    <property type="entry name" value="DUF3615"/>
</dbReference>
<dbReference type="Proteomes" id="UP000032180">
    <property type="component" value="Chromosome 1"/>
</dbReference>
<dbReference type="Gramene" id="LPERR01G12040.1">
    <property type="protein sequence ID" value="LPERR01G12040.1"/>
    <property type="gene ID" value="LPERR01G12040"/>
</dbReference>
<name>A0A0D9V078_9ORYZ</name>
<organism evidence="4 5">
    <name type="scientific">Leersia perrieri</name>
    <dbReference type="NCBI Taxonomy" id="77586"/>
    <lineage>
        <taxon>Eukaryota</taxon>
        <taxon>Viridiplantae</taxon>
        <taxon>Streptophyta</taxon>
        <taxon>Embryophyta</taxon>
        <taxon>Tracheophyta</taxon>
        <taxon>Spermatophyta</taxon>
        <taxon>Magnoliopsida</taxon>
        <taxon>Liliopsida</taxon>
        <taxon>Poales</taxon>
        <taxon>Poaceae</taxon>
        <taxon>BOP clade</taxon>
        <taxon>Oryzoideae</taxon>
        <taxon>Oryzeae</taxon>
        <taxon>Oryzinae</taxon>
        <taxon>Leersia</taxon>
    </lineage>
</organism>
<dbReference type="Pfam" id="PF20235">
    <property type="entry name" value="PIR2-like_helical"/>
    <property type="match status" value="1"/>
</dbReference>
<proteinExistence type="predicted"/>
<evidence type="ECO:0000313" key="5">
    <source>
        <dbReference type="Proteomes" id="UP000032180"/>
    </source>
</evidence>
<feature type="domain" description="DUF3615" evidence="2">
    <location>
        <begin position="226"/>
        <end position="329"/>
    </location>
</feature>
<evidence type="ECO:0000259" key="3">
    <source>
        <dbReference type="Pfam" id="PF20235"/>
    </source>
</evidence>
<reference evidence="4" key="3">
    <citation type="submission" date="2015-04" db="UniProtKB">
        <authorList>
            <consortium name="EnsemblPlants"/>
        </authorList>
    </citation>
    <scope>IDENTIFICATION</scope>
</reference>
<dbReference type="PANTHER" id="PTHR33120">
    <property type="entry name" value="EXPRESSED PROTEIN-RELATED"/>
    <property type="match status" value="1"/>
</dbReference>
<feature type="domain" description="PIR2-like helical" evidence="3">
    <location>
        <begin position="8"/>
        <end position="115"/>
    </location>
</feature>
<feature type="region of interest" description="Disordered" evidence="1">
    <location>
        <begin position="386"/>
        <end position="412"/>
    </location>
</feature>